<accession>A0A2N3L5N4</accession>
<dbReference type="EMBL" id="NXGX01000005">
    <property type="protein sequence ID" value="PKR58000.1"/>
    <property type="molecule type" value="Genomic_DNA"/>
</dbReference>
<evidence type="ECO:0000313" key="1">
    <source>
        <dbReference type="EMBL" id="PKR58000.1"/>
    </source>
</evidence>
<dbReference type="RefSeq" id="WP_101303272.1">
    <property type="nucleotide sequence ID" value="NZ_NXGX01000005.1"/>
</dbReference>
<keyword evidence="1" id="KW-0456">Lyase</keyword>
<dbReference type="InterPro" id="IPR008772">
    <property type="entry name" value="Phosphonate_metab_PhnH"/>
</dbReference>
<protein>
    <submittedName>
        <fullName evidence="1">Phosphonate C-P lyase system protein PhnH</fullName>
    </submittedName>
</protein>
<evidence type="ECO:0000313" key="2">
    <source>
        <dbReference type="Proteomes" id="UP000233332"/>
    </source>
</evidence>
<dbReference type="GO" id="GO:0019634">
    <property type="term" value="P:organic phosphonate metabolic process"/>
    <property type="evidence" value="ECO:0007669"/>
    <property type="project" value="InterPro"/>
</dbReference>
<dbReference type="Proteomes" id="UP000233332">
    <property type="component" value="Unassembled WGS sequence"/>
</dbReference>
<name>A0A2N3L5N4_9PROT</name>
<dbReference type="PIRSF" id="PIRSF020680">
    <property type="entry name" value="PhnH"/>
    <property type="match status" value="1"/>
</dbReference>
<reference evidence="1 2" key="1">
    <citation type="submission" date="2017-09" db="EMBL/GenBank/DDBJ databases">
        <title>Biodiversity and function of Thalassospira species in the particle-attached aromatic-hydrocarbon-degrading consortia from the surface seawater of the China South Sea.</title>
        <authorList>
            <person name="Dong C."/>
            <person name="Lai Q."/>
            <person name="Shao Z."/>
        </authorList>
    </citation>
    <scope>NUCLEOTIDE SEQUENCE [LARGE SCALE GENOMIC DNA]</scope>
    <source>
        <strain evidence="1 2">139Z-12</strain>
    </source>
</reference>
<dbReference type="GO" id="GO:0016829">
    <property type="term" value="F:lyase activity"/>
    <property type="evidence" value="ECO:0007669"/>
    <property type="project" value="UniProtKB-KW"/>
</dbReference>
<organism evidence="1 2">
    <name type="scientific">Thalassospira lohafexi</name>
    <dbReference type="NCBI Taxonomy" id="744227"/>
    <lineage>
        <taxon>Bacteria</taxon>
        <taxon>Pseudomonadati</taxon>
        <taxon>Pseudomonadota</taxon>
        <taxon>Alphaproteobacteria</taxon>
        <taxon>Rhodospirillales</taxon>
        <taxon>Thalassospiraceae</taxon>
        <taxon>Thalassospira</taxon>
    </lineage>
</organism>
<dbReference type="Pfam" id="PF05845">
    <property type="entry name" value="PhnH"/>
    <property type="match status" value="1"/>
</dbReference>
<sequence length="202" mass="21847">MTLQPQTSNLLPGFEHAAFDSNAVFRVLLDAMSRPGRIYDLPINITAPDGLNTSATAALLAMADMDTTVWLSPTCATNLATTHLKFHCGSPITPDVSQADFAVARSDEDLSFIAQLPVGTAEYPDQSATLILMVDDITDGPNMRLRGPGIKDTHSLDIKGLPVAFHTWRTENHHLFPCGVDVIFASSTKIAALSRTTRIEVK</sequence>
<dbReference type="NCBIfam" id="TIGR03292">
    <property type="entry name" value="PhnH_redo"/>
    <property type="match status" value="1"/>
</dbReference>
<gene>
    <name evidence="1" type="ORF">COO92_14730</name>
</gene>
<proteinExistence type="predicted"/>
<keyword evidence="2" id="KW-1185">Reference proteome</keyword>
<dbReference type="InterPro" id="IPR038058">
    <property type="entry name" value="PhnH-like_sp"/>
</dbReference>
<comment type="caution">
    <text evidence="1">The sequence shown here is derived from an EMBL/GenBank/DDBJ whole genome shotgun (WGS) entry which is preliminary data.</text>
</comment>
<dbReference type="SUPFAM" id="SSF159709">
    <property type="entry name" value="PhnH-like"/>
    <property type="match status" value="1"/>
</dbReference>
<dbReference type="Gene3D" id="3.40.50.11310">
    <property type="entry name" value="Bacterial phosphonate metabolism protein PhnH"/>
    <property type="match status" value="1"/>
</dbReference>
<dbReference type="AlphaFoldDB" id="A0A2N3L5N4"/>